<feature type="domain" description="Enoyl reductase (ER)" evidence="3">
    <location>
        <begin position="14"/>
        <end position="346"/>
    </location>
</feature>
<dbReference type="Gene3D" id="3.90.180.10">
    <property type="entry name" value="Medium-chain alcohol dehydrogenases, catalytic domain"/>
    <property type="match status" value="1"/>
</dbReference>
<dbReference type="PANTHER" id="PTHR45348">
    <property type="entry name" value="HYPOTHETICAL OXIDOREDUCTASE (EUROFUNG)"/>
    <property type="match status" value="1"/>
</dbReference>
<keyword evidence="5" id="KW-1185">Reference proteome</keyword>
<evidence type="ECO:0000313" key="4">
    <source>
        <dbReference type="EMBL" id="KAK3381746.1"/>
    </source>
</evidence>
<dbReference type="SMART" id="SM00829">
    <property type="entry name" value="PKS_ER"/>
    <property type="match status" value="1"/>
</dbReference>
<gene>
    <name evidence="4" type="ORF">B0H63DRAFT_476552</name>
</gene>
<accession>A0AAE0NHT4</accession>
<evidence type="ECO:0000256" key="2">
    <source>
        <dbReference type="ARBA" id="ARBA00023002"/>
    </source>
</evidence>
<dbReference type="AlphaFoldDB" id="A0AAE0NHT4"/>
<proteinExistence type="inferred from homology"/>
<organism evidence="4 5">
    <name type="scientific">Podospora didyma</name>
    <dbReference type="NCBI Taxonomy" id="330526"/>
    <lineage>
        <taxon>Eukaryota</taxon>
        <taxon>Fungi</taxon>
        <taxon>Dikarya</taxon>
        <taxon>Ascomycota</taxon>
        <taxon>Pezizomycotina</taxon>
        <taxon>Sordariomycetes</taxon>
        <taxon>Sordariomycetidae</taxon>
        <taxon>Sordariales</taxon>
        <taxon>Podosporaceae</taxon>
        <taxon>Podospora</taxon>
    </lineage>
</organism>
<evidence type="ECO:0000259" key="3">
    <source>
        <dbReference type="SMART" id="SM00829"/>
    </source>
</evidence>
<protein>
    <submittedName>
        <fullName evidence="4">Chaperonin 10-like protein</fullName>
    </submittedName>
</protein>
<comment type="caution">
    <text evidence="4">The sequence shown here is derived from an EMBL/GenBank/DDBJ whole genome shotgun (WGS) entry which is preliminary data.</text>
</comment>
<sequence>MASKHLASILPQKGGPLVVAERTTPEPGPGEILIEVKAVALNPIDYHQRDLGMPGVPFYPAVIGLDAAGVVAKAEPGVSGGPSPGTRVAVMAIAFYENGSPDQAAFQKFLIAKQECVVRLPDHISFEQGALVPVAAVTALTAWITVGVPLDAKPYTPEDKQAVLVWGGASSIGTFIIQSARKYGFIVYTTASAHNHAYLKTLGVHAVFDYKSDDVVSQIVAAVKRDGVVLNKAHVAVGDGLQATLDVLKETRGDASVAASVAHSPLLAPNHPTLENTEIKFVAPLFDVAHRRNVMRATFDGWLDAGLKSGSVVPSPRVQLEEGGLDGLNAALDKLRAGVSCAKIVLLI</sequence>
<dbReference type="CDD" id="cd08249">
    <property type="entry name" value="enoyl_reductase_like"/>
    <property type="match status" value="1"/>
</dbReference>
<dbReference type="SUPFAM" id="SSF51735">
    <property type="entry name" value="NAD(P)-binding Rossmann-fold domains"/>
    <property type="match status" value="1"/>
</dbReference>
<dbReference type="SUPFAM" id="SSF50129">
    <property type="entry name" value="GroES-like"/>
    <property type="match status" value="1"/>
</dbReference>
<dbReference type="Pfam" id="PF08240">
    <property type="entry name" value="ADH_N"/>
    <property type="match status" value="1"/>
</dbReference>
<evidence type="ECO:0000256" key="1">
    <source>
        <dbReference type="ARBA" id="ARBA00008072"/>
    </source>
</evidence>
<dbReference type="Gene3D" id="3.40.50.720">
    <property type="entry name" value="NAD(P)-binding Rossmann-like Domain"/>
    <property type="match status" value="1"/>
</dbReference>
<dbReference type="Proteomes" id="UP001285441">
    <property type="component" value="Unassembled WGS sequence"/>
</dbReference>
<dbReference type="InterPro" id="IPR011032">
    <property type="entry name" value="GroES-like_sf"/>
</dbReference>
<dbReference type="InterPro" id="IPR020843">
    <property type="entry name" value="ER"/>
</dbReference>
<reference evidence="4" key="1">
    <citation type="journal article" date="2023" name="Mol. Phylogenet. Evol.">
        <title>Genome-scale phylogeny and comparative genomics of the fungal order Sordariales.</title>
        <authorList>
            <person name="Hensen N."/>
            <person name="Bonometti L."/>
            <person name="Westerberg I."/>
            <person name="Brannstrom I.O."/>
            <person name="Guillou S."/>
            <person name="Cros-Aarteil S."/>
            <person name="Calhoun S."/>
            <person name="Haridas S."/>
            <person name="Kuo A."/>
            <person name="Mondo S."/>
            <person name="Pangilinan J."/>
            <person name="Riley R."/>
            <person name="LaButti K."/>
            <person name="Andreopoulos B."/>
            <person name="Lipzen A."/>
            <person name="Chen C."/>
            <person name="Yan M."/>
            <person name="Daum C."/>
            <person name="Ng V."/>
            <person name="Clum A."/>
            <person name="Steindorff A."/>
            <person name="Ohm R.A."/>
            <person name="Martin F."/>
            <person name="Silar P."/>
            <person name="Natvig D.O."/>
            <person name="Lalanne C."/>
            <person name="Gautier V."/>
            <person name="Ament-Velasquez S.L."/>
            <person name="Kruys A."/>
            <person name="Hutchinson M.I."/>
            <person name="Powell A.J."/>
            <person name="Barry K."/>
            <person name="Miller A.N."/>
            <person name="Grigoriev I.V."/>
            <person name="Debuchy R."/>
            <person name="Gladieux P."/>
            <person name="Hiltunen Thoren M."/>
            <person name="Johannesson H."/>
        </authorList>
    </citation>
    <scope>NUCLEOTIDE SEQUENCE</scope>
    <source>
        <strain evidence="4">CBS 232.78</strain>
    </source>
</reference>
<dbReference type="PANTHER" id="PTHR45348:SF3">
    <property type="entry name" value="ENOYL REDUCTASE (ER) DOMAIN-CONTAINING PROTEIN"/>
    <property type="match status" value="1"/>
</dbReference>
<dbReference type="InterPro" id="IPR047122">
    <property type="entry name" value="Trans-enoyl_RdTase-like"/>
</dbReference>
<reference evidence="4" key="2">
    <citation type="submission" date="2023-06" db="EMBL/GenBank/DDBJ databases">
        <authorList>
            <consortium name="Lawrence Berkeley National Laboratory"/>
            <person name="Haridas S."/>
            <person name="Hensen N."/>
            <person name="Bonometti L."/>
            <person name="Westerberg I."/>
            <person name="Brannstrom I.O."/>
            <person name="Guillou S."/>
            <person name="Cros-Aarteil S."/>
            <person name="Calhoun S."/>
            <person name="Kuo A."/>
            <person name="Mondo S."/>
            <person name="Pangilinan J."/>
            <person name="Riley R."/>
            <person name="LaButti K."/>
            <person name="Andreopoulos B."/>
            <person name="Lipzen A."/>
            <person name="Chen C."/>
            <person name="Yanf M."/>
            <person name="Daum C."/>
            <person name="Ng V."/>
            <person name="Clum A."/>
            <person name="Steindorff A."/>
            <person name="Ohm R."/>
            <person name="Martin F."/>
            <person name="Silar P."/>
            <person name="Natvig D."/>
            <person name="Lalanne C."/>
            <person name="Gautier V."/>
            <person name="Ament-velasquez S.L."/>
            <person name="Kruys A."/>
            <person name="Hutchinson M.I."/>
            <person name="Powell A.J."/>
            <person name="Barry K."/>
            <person name="Miller A.N."/>
            <person name="Grigoriev I.V."/>
            <person name="Debuchy R."/>
            <person name="Gladieux P."/>
            <person name="Thoren M.H."/>
            <person name="Johannesson H."/>
        </authorList>
    </citation>
    <scope>NUCLEOTIDE SEQUENCE</scope>
    <source>
        <strain evidence="4">CBS 232.78</strain>
    </source>
</reference>
<dbReference type="InterPro" id="IPR013149">
    <property type="entry name" value="ADH-like_C"/>
</dbReference>
<dbReference type="Pfam" id="PF00107">
    <property type="entry name" value="ADH_zinc_N"/>
    <property type="match status" value="1"/>
</dbReference>
<dbReference type="InterPro" id="IPR036291">
    <property type="entry name" value="NAD(P)-bd_dom_sf"/>
</dbReference>
<keyword evidence="2" id="KW-0560">Oxidoreductase</keyword>
<dbReference type="InterPro" id="IPR013154">
    <property type="entry name" value="ADH-like_N"/>
</dbReference>
<dbReference type="EMBL" id="JAULSW010000005">
    <property type="protein sequence ID" value="KAK3381746.1"/>
    <property type="molecule type" value="Genomic_DNA"/>
</dbReference>
<name>A0AAE0NHT4_9PEZI</name>
<evidence type="ECO:0000313" key="5">
    <source>
        <dbReference type="Proteomes" id="UP001285441"/>
    </source>
</evidence>
<comment type="similarity">
    <text evidence="1">Belongs to the zinc-containing alcohol dehydrogenase family.</text>
</comment>
<dbReference type="GO" id="GO:0016651">
    <property type="term" value="F:oxidoreductase activity, acting on NAD(P)H"/>
    <property type="evidence" value="ECO:0007669"/>
    <property type="project" value="InterPro"/>
</dbReference>